<comment type="caution">
    <text evidence="2">The sequence shown here is derived from an EMBL/GenBank/DDBJ whole genome shotgun (WGS) entry which is preliminary data.</text>
</comment>
<accession>A0ABT8SLY8</accession>
<evidence type="ECO:0000313" key="3">
    <source>
        <dbReference type="Proteomes" id="UP001169063"/>
    </source>
</evidence>
<dbReference type="RefSeq" id="WP_302109935.1">
    <property type="nucleotide sequence ID" value="NZ_JAUKTR010000003.1"/>
</dbReference>
<organism evidence="2 3">
    <name type="scientific">Peiella sedimenti</name>
    <dbReference type="NCBI Taxonomy" id="3061083"/>
    <lineage>
        <taxon>Bacteria</taxon>
        <taxon>Pseudomonadati</taxon>
        <taxon>Pseudomonadota</taxon>
        <taxon>Alphaproteobacteria</taxon>
        <taxon>Caulobacterales</taxon>
        <taxon>Caulobacteraceae</taxon>
        <taxon>Peiella</taxon>
    </lineage>
</organism>
<evidence type="ECO:0000313" key="2">
    <source>
        <dbReference type="EMBL" id="MDO1559506.1"/>
    </source>
</evidence>
<dbReference type="EMBL" id="JAUKTR010000003">
    <property type="protein sequence ID" value="MDO1559506.1"/>
    <property type="molecule type" value="Genomic_DNA"/>
</dbReference>
<dbReference type="Proteomes" id="UP001169063">
    <property type="component" value="Unassembled WGS sequence"/>
</dbReference>
<sequence>MKNNGNELNHPGQPLPEPEVLTFPCPPGIHPDTPLRLSKAVVIAFPDGSLKPSTLMTEHQRGNLELEKIGGRWFVTLRAINEMRKKCRVVVNRPGSGSESEQVVRPYTSSSTEAERSARAAALMRAERLKKRSRAT</sequence>
<keyword evidence="3" id="KW-1185">Reference proteome</keyword>
<proteinExistence type="predicted"/>
<name>A0ABT8SLY8_9CAUL</name>
<reference evidence="2" key="1">
    <citation type="submission" date="2023-07" db="EMBL/GenBank/DDBJ databases">
        <title>Brevundimonas soil sp. nov., isolated from the soil of chemical plant.</title>
        <authorList>
            <person name="Wu N."/>
        </authorList>
    </citation>
    <scope>NUCLEOTIDE SEQUENCE</scope>
    <source>
        <strain evidence="2">XZ-24</strain>
    </source>
</reference>
<evidence type="ECO:0000256" key="1">
    <source>
        <dbReference type="SAM" id="MobiDB-lite"/>
    </source>
</evidence>
<protein>
    <submittedName>
        <fullName evidence="2">Uncharacterized protein</fullName>
    </submittedName>
</protein>
<gene>
    <name evidence="2" type="ORF">Q0812_08710</name>
</gene>
<feature type="region of interest" description="Disordered" evidence="1">
    <location>
        <begin position="92"/>
        <end position="136"/>
    </location>
</feature>